<dbReference type="Gene3D" id="3.40.1000.30">
    <property type="match status" value="1"/>
</dbReference>
<keyword evidence="10" id="KW-0007">Acetylation</keyword>
<evidence type="ECO:0000256" key="8">
    <source>
        <dbReference type="ARBA" id="ARBA00022824"/>
    </source>
</evidence>
<dbReference type="RefSeq" id="XP_014661971.1">
    <property type="nucleotide sequence ID" value="XM_014806485.1"/>
</dbReference>
<evidence type="ECO:0000256" key="12">
    <source>
        <dbReference type="SAM" id="MobiDB-lite"/>
    </source>
</evidence>
<keyword evidence="8" id="KW-0256">Endoplasmic reticulum</keyword>
<proteinExistence type="inferred from homology"/>
<keyword evidence="5" id="KW-0488">Methylation</keyword>
<evidence type="ECO:0000256" key="9">
    <source>
        <dbReference type="ARBA" id="ARBA00022942"/>
    </source>
</evidence>
<evidence type="ECO:0000256" key="10">
    <source>
        <dbReference type="ARBA" id="ARBA00022990"/>
    </source>
</evidence>
<reference evidence="16" key="1">
    <citation type="submission" date="2025-08" db="UniProtKB">
        <authorList>
            <consortium name="RefSeq"/>
        </authorList>
    </citation>
    <scope>IDENTIFICATION</scope>
</reference>
<evidence type="ECO:0000256" key="3">
    <source>
        <dbReference type="ARBA" id="ARBA00006405"/>
    </source>
</evidence>
<keyword evidence="15" id="KW-1185">Reference proteome</keyword>
<accession>A0ABM1DPV0</accession>
<feature type="compositionally biased region" description="Basic and acidic residues" evidence="12">
    <location>
        <begin position="257"/>
        <end position="266"/>
    </location>
</feature>
<feature type="domain" description="PI31 proteasome regulator C-terminal" evidence="13">
    <location>
        <begin position="171"/>
        <end position="230"/>
    </location>
</feature>
<keyword evidence="6" id="KW-0963">Cytoplasm</keyword>
<evidence type="ECO:0000259" key="13">
    <source>
        <dbReference type="Pfam" id="PF08577"/>
    </source>
</evidence>
<dbReference type="Proteomes" id="UP000695022">
    <property type="component" value="Unplaced"/>
</dbReference>
<evidence type="ECO:0000313" key="16">
    <source>
        <dbReference type="RefSeq" id="XP_014661971.1"/>
    </source>
</evidence>
<dbReference type="InterPro" id="IPR045128">
    <property type="entry name" value="PI31-like"/>
</dbReference>
<evidence type="ECO:0000256" key="11">
    <source>
        <dbReference type="ARBA" id="ARBA00024805"/>
    </source>
</evidence>
<dbReference type="InterPro" id="IPR021625">
    <property type="entry name" value="PI31_Prot_N"/>
</dbReference>
<evidence type="ECO:0000256" key="1">
    <source>
        <dbReference type="ARBA" id="ARBA00004240"/>
    </source>
</evidence>
<feature type="region of interest" description="Disordered" evidence="12">
    <location>
        <begin position="120"/>
        <end position="166"/>
    </location>
</feature>
<dbReference type="PANTHER" id="PTHR13266">
    <property type="entry name" value="PROTEASOME INHIBITOR"/>
    <property type="match status" value="1"/>
</dbReference>
<feature type="domain" description="PI31 proteasome regulator N-terminal" evidence="14">
    <location>
        <begin position="7"/>
        <end position="120"/>
    </location>
</feature>
<evidence type="ECO:0000256" key="5">
    <source>
        <dbReference type="ARBA" id="ARBA00022481"/>
    </source>
</evidence>
<keyword evidence="7" id="KW-0597">Phosphoprotein</keyword>
<evidence type="ECO:0000256" key="7">
    <source>
        <dbReference type="ARBA" id="ARBA00022553"/>
    </source>
</evidence>
<keyword evidence="9" id="KW-0647">Proteasome</keyword>
<evidence type="ECO:0000256" key="2">
    <source>
        <dbReference type="ARBA" id="ARBA00004496"/>
    </source>
</evidence>
<dbReference type="Pfam" id="PF11566">
    <property type="entry name" value="PI31_Prot_N"/>
    <property type="match status" value="1"/>
</dbReference>
<evidence type="ECO:0000256" key="4">
    <source>
        <dbReference type="ARBA" id="ARBA00015575"/>
    </source>
</evidence>
<dbReference type="InterPro" id="IPR013886">
    <property type="entry name" value="PI31_Prot_C"/>
</dbReference>
<evidence type="ECO:0000256" key="6">
    <source>
        <dbReference type="ARBA" id="ARBA00022490"/>
    </source>
</evidence>
<protein>
    <recommendedName>
        <fullName evidence="4">Proteasome inhibitor PI31 subunit</fullName>
    </recommendedName>
</protein>
<feature type="region of interest" description="Disordered" evidence="12">
    <location>
        <begin position="248"/>
        <end position="273"/>
    </location>
</feature>
<sequence>MLLSLELICNGFRCVGVGESPSLSDEPSEGLPPGWNSNQDVYELRYVYTDGCRYFLKVIKMDDMLFVHFMRQTDEKVATMNIDIGKYIGDTTEKFASCYKKLEELKSRFHSEILAELTRPSRSSGASVTHRKIDEGLVQENPPRDERPTRQPLGLGNGPDLTPRQDPMFDYGRADLDPLSAVGGMGAGGMIADPLRIGHPRGGIDPSAGLPDRLPFGAVPPGARFDPIGPPTVPDLGGVGGGHRGDFPLRGQGRGRVHPDIERMPGWDDDMFM</sequence>
<evidence type="ECO:0000259" key="14">
    <source>
        <dbReference type="Pfam" id="PF11566"/>
    </source>
</evidence>
<organism evidence="15 16">
    <name type="scientific">Priapulus caudatus</name>
    <name type="common">Priapulid worm</name>
    <dbReference type="NCBI Taxonomy" id="37621"/>
    <lineage>
        <taxon>Eukaryota</taxon>
        <taxon>Metazoa</taxon>
        <taxon>Ecdysozoa</taxon>
        <taxon>Scalidophora</taxon>
        <taxon>Priapulida</taxon>
        <taxon>Priapulimorpha</taxon>
        <taxon>Priapulimorphida</taxon>
        <taxon>Priapulidae</taxon>
        <taxon>Priapulus</taxon>
    </lineage>
</organism>
<dbReference type="Pfam" id="PF08577">
    <property type="entry name" value="PI31_Prot_C"/>
    <property type="match status" value="1"/>
</dbReference>
<gene>
    <name evidence="16" type="primary">LOC106805016</name>
</gene>
<comment type="function">
    <text evidence="11">Plays an important role in control of proteasome function. Inhibits the hydrolysis of protein and peptide substrates by the 20S proteasome. Also inhibits the activation of the proteasome by the proteasome regulatory proteins PA700 and PA28.</text>
</comment>
<dbReference type="PANTHER" id="PTHR13266:SF1">
    <property type="entry name" value="PROTEASOME INHIBITOR PI31 SUBUNIT"/>
    <property type="match status" value="1"/>
</dbReference>
<dbReference type="GeneID" id="106805016"/>
<evidence type="ECO:0000313" key="15">
    <source>
        <dbReference type="Proteomes" id="UP000695022"/>
    </source>
</evidence>
<comment type="subcellular location">
    <subcellularLocation>
        <location evidence="2">Cytoplasm</location>
    </subcellularLocation>
    <subcellularLocation>
        <location evidence="1">Endoplasmic reticulum</location>
    </subcellularLocation>
</comment>
<name>A0ABM1DPV0_PRICU</name>
<comment type="similarity">
    <text evidence="3">Belongs to the proteasome inhibitor PI31 family.</text>
</comment>